<dbReference type="Proteomes" id="UP000002668">
    <property type="component" value="Genome"/>
</dbReference>
<dbReference type="VEuPathDB" id="FungiDB:LEMA_uP004480.1"/>
<feature type="compositionally biased region" description="Polar residues" evidence="1">
    <location>
        <begin position="22"/>
        <end position="41"/>
    </location>
</feature>
<reference evidence="3" key="1">
    <citation type="journal article" date="2011" name="Nat. Commun.">
        <title>Effector diversification within compartments of the Leptosphaeria maculans genome affected by Repeat-Induced Point mutations.</title>
        <authorList>
            <person name="Rouxel T."/>
            <person name="Grandaubert J."/>
            <person name="Hane J.K."/>
            <person name="Hoede C."/>
            <person name="van de Wouw A.P."/>
            <person name="Couloux A."/>
            <person name="Dominguez V."/>
            <person name="Anthouard V."/>
            <person name="Bally P."/>
            <person name="Bourras S."/>
            <person name="Cozijnsen A.J."/>
            <person name="Ciuffetti L.M."/>
            <person name="Degrave A."/>
            <person name="Dilmaghani A."/>
            <person name="Duret L."/>
            <person name="Fudal I."/>
            <person name="Goodwin S.B."/>
            <person name="Gout L."/>
            <person name="Glaser N."/>
            <person name="Linglin J."/>
            <person name="Kema G.H.J."/>
            <person name="Lapalu N."/>
            <person name="Lawrence C.B."/>
            <person name="May K."/>
            <person name="Meyer M."/>
            <person name="Ollivier B."/>
            <person name="Poulain J."/>
            <person name="Schoch C.L."/>
            <person name="Simon A."/>
            <person name="Spatafora J.W."/>
            <person name="Stachowiak A."/>
            <person name="Turgeon B.G."/>
            <person name="Tyler B.M."/>
            <person name="Vincent D."/>
            <person name="Weissenbach J."/>
            <person name="Amselem J."/>
            <person name="Quesneville H."/>
            <person name="Oliver R.P."/>
            <person name="Wincker P."/>
            <person name="Balesdent M.-H."/>
            <person name="Howlett B.J."/>
        </authorList>
    </citation>
    <scope>NUCLEOTIDE SEQUENCE [LARGE SCALE GENOMIC DNA]</scope>
    <source>
        <strain evidence="3">JN3 / isolate v23.1.3 / race Av1-4-5-6-7-8</strain>
    </source>
</reference>
<accession>E5AEM2</accession>
<evidence type="ECO:0000256" key="1">
    <source>
        <dbReference type="SAM" id="MobiDB-lite"/>
    </source>
</evidence>
<dbReference type="HOGENOM" id="CLU_2776404_0_0_1"/>
<evidence type="ECO:0000313" key="3">
    <source>
        <dbReference type="Proteomes" id="UP000002668"/>
    </source>
</evidence>
<evidence type="ECO:0000313" key="2">
    <source>
        <dbReference type="EMBL" id="CBY01661.1"/>
    </source>
</evidence>
<dbReference type="InParanoid" id="E5AEM2"/>
<gene>
    <name evidence="2" type="ORF">LEMA_uP004480.1</name>
</gene>
<proteinExistence type="predicted"/>
<dbReference type="EMBL" id="FP929139">
    <property type="protein sequence ID" value="CBY01661.1"/>
    <property type="molecule type" value="Genomic_DNA"/>
</dbReference>
<dbReference type="AlphaFoldDB" id="E5AEM2"/>
<organism evidence="2 3">
    <name type="scientific">Leptosphaeria maculans (strain JN3 / isolate v23.1.3 / race Av1-4-5-6-7-8)</name>
    <name type="common">Blackleg fungus</name>
    <name type="synonym">Phoma lingam</name>
    <dbReference type="NCBI Taxonomy" id="985895"/>
    <lineage>
        <taxon>Eukaryota</taxon>
        <taxon>Fungi</taxon>
        <taxon>Dikarya</taxon>
        <taxon>Ascomycota</taxon>
        <taxon>Pezizomycotina</taxon>
        <taxon>Dothideomycetes</taxon>
        <taxon>Pleosporomycetidae</taxon>
        <taxon>Pleosporales</taxon>
        <taxon>Pleosporineae</taxon>
        <taxon>Leptosphaeriaceae</taxon>
        <taxon>Plenodomus</taxon>
        <taxon>Plenodomus lingam/Leptosphaeria maculans species complex</taxon>
    </lineage>
</organism>
<keyword evidence="3" id="KW-1185">Reference proteome</keyword>
<sequence length="69" mass="7147">MPASQPASLVASRQSPVARHQSPVNSVSQHPSLQASPRLQASTSSTVTSLPLSLSLSLSLVTRNGDSTH</sequence>
<protein>
    <submittedName>
        <fullName evidence="2">Predicted protein</fullName>
    </submittedName>
</protein>
<feature type="region of interest" description="Disordered" evidence="1">
    <location>
        <begin position="1"/>
        <end position="50"/>
    </location>
</feature>
<feature type="compositionally biased region" description="Polar residues" evidence="1">
    <location>
        <begin position="1"/>
        <end position="15"/>
    </location>
</feature>
<name>E5AEM2_LEPMJ</name>